<evidence type="ECO:0000256" key="1">
    <source>
        <dbReference type="ARBA" id="ARBA00012502"/>
    </source>
</evidence>
<evidence type="ECO:0000256" key="3">
    <source>
        <dbReference type="ARBA" id="ARBA00047806"/>
    </source>
</evidence>
<proteinExistence type="predicted"/>
<comment type="caution">
    <text evidence="7">The sequence shown here is derived from an EMBL/GenBank/DDBJ whole genome shotgun (WGS) entry which is preliminary data.</text>
</comment>
<dbReference type="EMBL" id="DTKJ01000039">
    <property type="protein sequence ID" value="HGZ11582.1"/>
    <property type="molecule type" value="Genomic_DNA"/>
</dbReference>
<protein>
    <recommendedName>
        <fullName evidence="1">peptide-methionine (S)-S-oxide reductase</fullName>
        <ecNumber evidence="1">1.8.4.11</ecNumber>
    </recommendedName>
</protein>
<evidence type="ECO:0000256" key="2">
    <source>
        <dbReference type="ARBA" id="ARBA00023002"/>
    </source>
</evidence>
<dbReference type="SUPFAM" id="SSF55068">
    <property type="entry name" value="Peptide methionine sulfoxide reductase"/>
    <property type="match status" value="1"/>
</dbReference>
<organism evidence="7">
    <name type="scientific">Desulfobacca acetoxidans</name>
    <dbReference type="NCBI Taxonomy" id="60893"/>
    <lineage>
        <taxon>Bacteria</taxon>
        <taxon>Pseudomonadati</taxon>
        <taxon>Thermodesulfobacteriota</taxon>
        <taxon>Desulfobaccia</taxon>
        <taxon>Desulfobaccales</taxon>
        <taxon>Desulfobaccaceae</taxon>
        <taxon>Desulfobacca</taxon>
    </lineage>
</organism>
<dbReference type="InterPro" id="IPR002569">
    <property type="entry name" value="Met_Sox_Rdtase_MsrA_dom"/>
</dbReference>
<dbReference type="GO" id="GO:0008113">
    <property type="term" value="F:peptide-methionine (S)-S-oxide reductase activity"/>
    <property type="evidence" value="ECO:0007669"/>
    <property type="project" value="UniProtKB-EC"/>
</dbReference>
<dbReference type="Pfam" id="PF20939">
    <property type="entry name" value="MsrA_helical"/>
    <property type="match status" value="1"/>
</dbReference>
<dbReference type="Gene3D" id="3.30.1060.10">
    <property type="entry name" value="Peptide methionine sulphoxide reductase MsrA"/>
    <property type="match status" value="1"/>
</dbReference>
<accession>A0A7C5EN73</accession>
<feature type="domain" description="Peptide methionine sulphoxide reductase MsrA" evidence="5">
    <location>
        <begin position="2"/>
        <end position="125"/>
    </location>
</feature>
<keyword evidence="2" id="KW-0560">Oxidoreductase</keyword>
<evidence type="ECO:0000259" key="6">
    <source>
        <dbReference type="Pfam" id="PF20939"/>
    </source>
</evidence>
<feature type="domain" description="Selenoprotein methionine sulfoxide reductase A helical" evidence="6">
    <location>
        <begin position="143"/>
        <end position="181"/>
    </location>
</feature>
<dbReference type="EC" id="1.8.4.11" evidence="1"/>
<comment type="catalytic activity">
    <reaction evidence="3">
        <text>L-methionyl-[protein] + [thioredoxin]-disulfide + H2O = L-methionyl-(S)-S-oxide-[protein] + [thioredoxin]-dithiol</text>
        <dbReference type="Rhea" id="RHEA:14217"/>
        <dbReference type="Rhea" id="RHEA-COMP:10698"/>
        <dbReference type="Rhea" id="RHEA-COMP:10700"/>
        <dbReference type="Rhea" id="RHEA-COMP:12313"/>
        <dbReference type="Rhea" id="RHEA-COMP:12315"/>
        <dbReference type="ChEBI" id="CHEBI:15377"/>
        <dbReference type="ChEBI" id="CHEBI:16044"/>
        <dbReference type="ChEBI" id="CHEBI:29950"/>
        <dbReference type="ChEBI" id="CHEBI:44120"/>
        <dbReference type="ChEBI" id="CHEBI:50058"/>
        <dbReference type="EC" id="1.8.4.11"/>
    </reaction>
</comment>
<comment type="catalytic activity">
    <reaction evidence="4">
        <text>[thioredoxin]-disulfide + L-methionine + H2O = L-methionine (S)-S-oxide + [thioredoxin]-dithiol</text>
        <dbReference type="Rhea" id="RHEA:19993"/>
        <dbReference type="Rhea" id="RHEA-COMP:10698"/>
        <dbReference type="Rhea" id="RHEA-COMP:10700"/>
        <dbReference type="ChEBI" id="CHEBI:15377"/>
        <dbReference type="ChEBI" id="CHEBI:29950"/>
        <dbReference type="ChEBI" id="CHEBI:50058"/>
        <dbReference type="ChEBI" id="CHEBI:57844"/>
        <dbReference type="ChEBI" id="CHEBI:58772"/>
        <dbReference type="EC" id="1.8.4.11"/>
    </reaction>
</comment>
<dbReference type="AlphaFoldDB" id="A0A7C5EN73"/>
<dbReference type="InterPro" id="IPR049006">
    <property type="entry name" value="MsrA_helical"/>
</dbReference>
<dbReference type="Pfam" id="PF01625">
    <property type="entry name" value="PMSR"/>
    <property type="match status" value="1"/>
</dbReference>
<evidence type="ECO:0000259" key="5">
    <source>
        <dbReference type="Pfam" id="PF01625"/>
    </source>
</evidence>
<dbReference type="PANTHER" id="PTHR43774">
    <property type="entry name" value="PEPTIDE METHIONINE SULFOXIDE REDUCTASE"/>
    <property type="match status" value="1"/>
</dbReference>
<dbReference type="PANTHER" id="PTHR43774:SF1">
    <property type="entry name" value="PEPTIDE METHIONINE SULFOXIDE REDUCTASE MSRA 2"/>
    <property type="match status" value="1"/>
</dbReference>
<evidence type="ECO:0000313" key="7">
    <source>
        <dbReference type="EMBL" id="HGZ11582.1"/>
    </source>
</evidence>
<dbReference type="InterPro" id="IPR036509">
    <property type="entry name" value="Met_Sox_Rdtase_MsrA_sf"/>
</dbReference>
<gene>
    <name evidence="7" type="ORF">ENW48_05145</name>
</gene>
<sequence length="199" mass="22357">MEARVGVLRGVVRTRVGYAGGRHPYPTYKNLGDHTETVQVDYDPRQISYDELLEVFWASHNLGILPWSRQYLNVIFYENDEQRRKAESSRARLAAASGKPVFSAILPATSFTLAEDYHQKYYLRQVPELLEEMRRYYPSLSGLVNSTVAARLNGYLAGFGTSTQLEAELPLLGLSTQAQEILRVRLKGASAGQSCPLTK</sequence>
<reference evidence="7" key="1">
    <citation type="journal article" date="2020" name="mSystems">
        <title>Genome- and Community-Level Interaction Insights into Carbon Utilization and Element Cycling Functions of Hydrothermarchaeota in Hydrothermal Sediment.</title>
        <authorList>
            <person name="Zhou Z."/>
            <person name="Liu Y."/>
            <person name="Xu W."/>
            <person name="Pan J."/>
            <person name="Luo Z.H."/>
            <person name="Li M."/>
        </authorList>
    </citation>
    <scope>NUCLEOTIDE SEQUENCE [LARGE SCALE GENOMIC DNA]</scope>
    <source>
        <strain evidence="7">SpSt-853</strain>
    </source>
</reference>
<name>A0A7C5EN73_9BACT</name>
<evidence type="ECO:0000256" key="4">
    <source>
        <dbReference type="ARBA" id="ARBA00048782"/>
    </source>
</evidence>